<sequence>MVVSTLDPRKWGFGAAVAAGLAALAVGAGLMLAGWNRGAFKDSRRRRRQSWRLTSDDRRPAIAGDNSPENDVSLSSPSIFERCLPFADLRGVACRFPAACFSPAAEAGDECFRLCSLSVDEDEPGPLSSLLARRRRRRRLIGCRSSLDVEIGRSVCELGDETLARVSSLAST</sequence>
<keyword evidence="2" id="KW-0472">Membrane</keyword>
<dbReference type="Proteomes" id="UP000011300">
    <property type="component" value="Segment"/>
</dbReference>
<dbReference type="GeneID" id="4363463"/>
<organism evidence="3 4">
    <name type="scientific">Nile crocodilepox virus (isolate Crocodylus niloticus/Zimbabwe/Ume/2001)</name>
    <name type="common">CRV</name>
    <dbReference type="NCBI Taxonomy" id="1289473"/>
    <lineage>
        <taxon>Viruses</taxon>
        <taxon>Varidnaviria</taxon>
        <taxon>Bamfordvirae</taxon>
        <taxon>Nucleocytoviricota</taxon>
        <taxon>Pokkesviricetes</taxon>
        <taxon>Chitovirales</taxon>
        <taxon>Poxviridae</taxon>
        <taxon>Chordopoxvirinae</taxon>
        <taxon>Crocodylidpoxvirus</taxon>
        <taxon>Crocodylidpoxvirus nilecrocodilepox</taxon>
        <taxon>Nile crocodilepox virus</taxon>
    </lineage>
</organism>
<accession>Q070N3</accession>
<keyword evidence="4" id="KW-1185">Reference proteome</keyword>
<protein>
    <submittedName>
        <fullName evidence="3">Uncharacterized protein</fullName>
    </submittedName>
</protein>
<organismHost>
    <name type="scientific">Crocodylus porosus</name>
    <name type="common">Saltwater crocodile</name>
    <name type="synonym">Estuarine crocodile</name>
    <dbReference type="NCBI Taxonomy" id="8502"/>
</organismHost>
<feature type="region of interest" description="Disordered" evidence="1">
    <location>
        <begin position="51"/>
        <end position="75"/>
    </location>
</feature>
<proteinExistence type="predicted"/>
<keyword evidence="2" id="KW-0812">Transmembrane</keyword>
<evidence type="ECO:0000256" key="2">
    <source>
        <dbReference type="SAM" id="Phobius"/>
    </source>
</evidence>
<reference evidence="3 4" key="1">
    <citation type="journal article" date="2006" name="J. Virol.">
        <title>Genome of crocodilepox virus.</title>
        <authorList>
            <person name="Afonso C.L."/>
            <person name="Tulman E.R."/>
            <person name="Delhon G."/>
            <person name="Lu Z."/>
            <person name="Viljoen G.J."/>
            <person name="Wallace D.B."/>
            <person name="Kutish G.F."/>
            <person name="Rock D.L."/>
        </authorList>
    </citation>
    <scope>NUCLEOTIDE SEQUENCE [LARGE SCALE GENOMIC DNA]</scope>
    <source>
        <strain evidence="4">Isolate Crocodylus niloticus/Zimbabwe/Ume/2001</strain>
    </source>
</reference>
<dbReference type="EMBL" id="DQ356948">
    <property type="protein sequence ID" value="ABJ08909.1"/>
    <property type="molecule type" value="Genomic_DNA"/>
</dbReference>
<organismHost>
    <name type="scientific">Crocodylus niloticus</name>
    <name type="common">Nile crocodile</name>
    <name type="synonym">African crocodile</name>
    <dbReference type="NCBI Taxonomy" id="8501"/>
</organismHost>
<dbReference type="KEGG" id="vg:4363463"/>
<keyword evidence="2" id="KW-1133">Transmembrane helix</keyword>
<gene>
    <name evidence="3" type="ORF">CRV018</name>
</gene>
<organismHost>
    <name type="scientific">Crocodylus johnstoni</name>
    <name type="common">Australian freshwater crocodile</name>
    <dbReference type="NCBI Taxonomy" id="184234"/>
</organismHost>
<evidence type="ECO:0000256" key="1">
    <source>
        <dbReference type="SAM" id="MobiDB-lite"/>
    </source>
</evidence>
<dbReference type="RefSeq" id="YP_784208.1">
    <property type="nucleotide sequence ID" value="NC_008030.1"/>
</dbReference>
<evidence type="ECO:0000313" key="4">
    <source>
        <dbReference type="Proteomes" id="UP000011300"/>
    </source>
</evidence>
<name>Q070N3_CPRVZ</name>
<evidence type="ECO:0000313" key="3">
    <source>
        <dbReference type="EMBL" id="ABJ08909.1"/>
    </source>
</evidence>
<feature type="transmembrane region" description="Helical" evidence="2">
    <location>
        <begin position="12"/>
        <end position="35"/>
    </location>
</feature>